<evidence type="ECO:0000313" key="1">
    <source>
        <dbReference type="EMBL" id="KAF6387489.1"/>
    </source>
</evidence>
<dbReference type="Proteomes" id="UP000527355">
    <property type="component" value="Unassembled WGS sequence"/>
</dbReference>
<dbReference type="AlphaFoldDB" id="A0A7J8AML5"/>
<sequence>MGWMCSEGLSLSVLFPDTLVLGRFGFRRSQFEDELGLLEASTWASRRKMSLSPGSFLVFHSIILHLPHLVRSSHTWAQELTLPLKLWAGLGGGPPATKQFLQALHIAGFGRGGRRGTSSEIKSDY</sequence>
<organism evidence="1 2">
    <name type="scientific">Myotis myotis</name>
    <name type="common">Greater mouse-eared bat</name>
    <name type="synonym">Vespertilio myotis</name>
    <dbReference type="NCBI Taxonomy" id="51298"/>
    <lineage>
        <taxon>Eukaryota</taxon>
        <taxon>Metazoa</taxon>
        <taxon>Chordata</taxon>
        <taxon>Craniata</taxon>
        <taxon>Vertebrata</taxon>
        <taxon>Euteleostomi</taxon>
        <taxon>Mammalia</taxon>
        <taxon>Eutheria</taxon>
        <taxon>Laurasiatheria</taxon>
        <taxon>Chiroptera</taxon>
        <taxon>Yangochiroptera</taxon>
        <taxon>Vespertilionidae</taxon>
        <taxon>Myotis</taxon>
    </lineage>
</organism>
<name>A0A7J8AML5_MYOMY</name>
<keyword evidence="2" id="KW-1185">Reference proteome</keyword>
<reference evidence="1 2" key="1">
    <citation type="journal article" date="2020" name="Nature">
        <title>Six reference-quality genomes reveal evolution of bat adaptations.</title>
        <authorList>
            <person name="Jebb D."/>
            <person name="Huang Z."/>
            <person name="Pippel M."/>
            <person name="Hughes G.M."/>
            <person name="Lavrichenko K."/>
            <person name="Devanna P."/>
            <person name="Winkler S."/>
            <person name="Jermiin L.S."/>
            <person name="Skirmuntt E.C."/>
            <person name="Katzourakis A."/>
            <person name="Burkitt-Gray L."/>
            <person name="Ray D.A."/>
            <person name="Sullivan K.A.M."/>
            <person name="Roscito J.G."/>
            <person name="Kirilenko B.M."/>
            <person name="Davalos L.M."/>
            <person name="Corthals A.P."/>
            <person name="Power M.L."/>
            <person name="Jones G."/>
            <person name="Ransome R.D."/>
            <person name="Dechmann D.K.N."/>
            <person name="Locatelli A.G."/>
            <person name="Puechmaille S.J."/>
            <person name="Fedrigo O."/>
            <person name="Jarvis E.D."/>
            <person name="Hiller M."/>
            <person name="Vernes S.C."/>
            <person name="Myers E.W."/>
            <person name="Teeling E.C."/>
        </authorList>
    </citation>
    <scope>NUCLEOTIDE SEQUENCE [LARGE SCALE GENOMIC DNA]</scope>
    <source>
        <strain evidence="1">MMyoMyo1</strain>
        <tissue evidence="1">Flight muscle</tissue>
    </source>
</reference>
<gene>
    <name evidence="1" type="ORF">mMyoMyo1_007985</name>
</gene>
<evidence type="ECO:0000313" key="2">
    <source>
        <dbReference type="Proteomes" id="UP000527355"/>
    </source>
</evidence>
<proteinExistence type="predicted"/>
<accession>A0A7J8AML5</accession>
<comment type="caution">
    <text evidence="1">The sequence shown here is derived from an EMBL/GenBank/DDBJ whole genome shotgun (WGS) entry which is preliminary data.</text>
</comment>
<dbReference type="EMBL" id="JABWUV010000001">
    <property type="protein sequence ID" value="KAF6387489.1"/>
    <property type="molecule type" value="Genomic_DNA"/>
</dbReference>
<protein>
    <submittedName>
        <fullName evidence="1">Uncharacterized protein</fullName>
    </submittedName>
</protein>